<dbReference type="AlphaFoldDB" id="A0AAW2MIT5"/>
<evidence type="ECO:0008006" key="2">
    <source>
        <dbReference type="Google" id="ProtNLM"/>
    </source>
</evidence>
<reference evidence="1" key="1">
    <citation type="submission" date="2020-06" db="EMBL/GenBank/DDBJ databases">
        <authorList>
            <person name="Li T."/>
            <person name="Hu X."/>
            <person name="Zhang T."/>
            <person name="Song X."/>
            <person name="Zhang H."/>
            <person name="Dai N."/>
            <person name="Sheng W."/>
            <person name="Hou X."/>
            <person name="Wei L."/>
        </authorList>
    </citation>
    <scope>NUCLEOTIDE SEQUENCE</scope>
    <source>
        <strain evidence="1">G01</strain>
        <tissue evidence="1">Leaf</tissue>
    </source>
</reference>
<accession>A0AAW2MIT5</accession>
<proteinExistence type="predicted"/>
<dbReference type="EMBL" id="JACGWK010000010">
    <property type="protein sequence ID" value="KAL0330610.1"/>
    <property type="molecule type" value="Genomic_DNA"/>
</dbReference>
<organism evidence="1">
    <name type="scientific">Sesamum angustifolium</name>
    <dbReference type="NCBI Taxonomy" id="2727405"/>
    <lineage>
        <taxon>Eukaryota</taxon>
        <taxon>Viridiplantae</taxon>
        <taxon>Streptophyta</taxon>
        <taxon>Embryophyta</taxon>
        <taxon>Tracheophyta</taxon>
        <taxon>Spermatophyta</taxon>
        <taxon>Magnoliopsida</taxon>
        <taxon>eudicotyledons</taxon>
        <taxon>Gunneridae</taxon>
        <taxon>Pentapetalae</taxon>
        <taxon>asterids</taxon>
        <taxon>lamiids</taxon>
        <taxon>Lamiales</taxon>
        <taxon>Pedaliaceae</taxon>
        <taxon>Sesamum</taxon>
    </lineage>
</organism>
<name>A0AAW2MIT5_9LAMI</name>
<gene>
    <name evidence="1" type="ORF">Sangu_1606500</name>
</gene>
<sequence>MVIRLVPVTATTITFWAARTFLVEQASTTGRSNTYIGDFPRSCWLFNSLPCCSRIDLFGRLYCFLSPLVEHWIGKPSNSGDGEAGNLFTSKRVRTLGK</sequence>
<evidence type="ECO:0000313" key="1">
    <source>
        <dbReference type="EMBL" id="KAL0330610.1"/>
    </source>
</evidence>
<protein>
    <recommendedName>
        <fullName evidence="2">Secreted protein</fullName>
    </recommendedName>
</protein>
<comment type="caution">
    <text evidence="1">The sequence shown here is derived from an EMBL/GenBank/DDBJ whole genome shotgun (WGS) entry which is preliminary data.</text>
</comment>
<reference evidence="1" key="2">
    <citation type="journal article" date="2024" name="Plant">
        <title>Genomic evolution and insights into agronomic trait innovations of Sesamum species.</title>
        <authorList>
            <person name="Miao H."/>
            <person name="Wang L."/>
            <person name="Qu L."/>
            <person name="Liu H."/>
            <person name="Sun Y."/>
            <person name="Le M."/>
            <person name="Wang Q."/>
            <person name="Wei S."/>
            <person name="Zheng Y."/>
            <person name="Lin W."/>
            <person name="Duan Y."/>
            <person name="Cao H."/>
            <person name="Xiong S."/>
            <person name="Wang X."/>
            <person name="Wei L."/>
            <person name="Li C."/>
            <person name="Ma Q."/>
            <person name="Ju M."/>
            <person name="Zhao R."/>
            <person name="Li G."/>
            <person name="Mu C."/>
            <person name="Tian Q."/>
            <person name="Mei H."/>
            <person name="Zhang T."/>
            <person name="Gao T."/>
            <person name="Zhang H."/>
        </authorList>
    </citation>
    <scope>NUCLEOTIDE SEQUENCE</scope>
    <source>
        <strain evidence="1">G01</strain>
    </source>
</reference>